<evidence type="ECO:0000256" key="3">
    <source>
        <dbReference type="ARBA" id="ARBA00022692"/>
    </source>
</evidence>
<comment type="similarity">
    <text evidence="2 6">Belongs to the drug/metabolite transporter (DMT) superfamily. Plant drug/metabolite exporter (P-DME) (TC 2.A.7.4) family.</text>
</comment>
<gene>
    <name evidence="10" type="primary">25495212</name>
    <name evidence="8" type="ordered locus">MTR_6g007757</name>
    <name evidence="9" type="ORF">MtrunA17_Chr6g0451251</name>
</gene>
<feature type="transmembrane region" description="Helical" evidence="6">
    <location>
        <begin position="214"/>
        <end position="236"/>
    </location>
</feature>
<dbReference type="Proteomes" id="UP000002051">
    <property type="component" value="Chromosome 6"/>
</dbReference>
<keyword evidence="3 6" id="KW-0812">Transmembrane</keyword>
<evidence type="ECO:0000256" key="4">
    <source>
        <dbReference type="ARBA" id="ARBA00022989"/>
    </source>
</evidence>
<dbReference type="SUPFAM" id="SSF103481">
    <property type="entry name" value="Multidrug resistance efflux transporter EmrE"/>
    <property type="match status" value="2"/>
</dbReference>
<feature type="transmembrane region" description="Helical" evidence="6">
    <location>
        <begin position="242"/>
        <end position="264"/>
    </location>
</feature>
<feature type="transmembrane region" description="Helical" evidence="6">
    <location>
        <begin position="305"/>
        <end position="323"/>
    </location>
</feature>
<keyword evidence="11" id="KW-1185">Reference proteome</keyword>
<evidence type="ECO:0000313" key="8">
    <source>
        <dbReference type="EMBL" id="KEH24888.1"/>
    </source>
</evidence>
<protein>
    <recommendedName>
        <fullName evidence="6">WAT1-related protein</fullName>
    </recommendedName>
</protein>
<reference evidence="8 11" key="1">
    <citation type="journal article" date="2011" name="Nature">
        <title>The Medicago genome provides insight into the evolution of rhizobial symbioses.</title>
        <authorList>
            <person name="Young N.D."/>
            <person name="Debelle F."/>
            <person name="Oldroyd G.E."/>
            <person name="Geurts R."/>
            <person name="Cannon S.B."/>
            <person name="Udvardi M.K."/>
            <person name="Benedito V.A."/>
            <person name="Mayer K.F."/>
            <person name="Gouzy J."/>
            <person name="Schoof H."/>
            <person name="Van de Peer Y."/>
            <person name="Proost S."/>
            <person name="Cook D.R."/>
            <person name="Meyers B.C."/>
            <person name="Spannagl M."/>
            <person name="Cheung F."/>
            <person name="De Mita S."/>
            <person name="Krishnakumar V."/>
            <person name="Gundlach H."/>
            <person name="Zhou S."/>
            <person name="Mudge J."/>
            <person name="Bharti A.K."/>
            <person name="Murray J.D."/>
            <person name="Naoumkina M.A."/>
            <person name="Rosen B."/>
            <person name="Silverstein K.A."/>
            <person name="Tang H."/>
            <person name="Rombauts S."/>
            <person name="Zhao P.X."/>
            <person name="Zhou P."/>
            <person name="Barbe V."/>
            <person name="Bardou P."/>
            <person name="Bechner M."/>
            <person name="Bellec A."/>
            <person name="Berger A."/>
            <person name="Berges H."/>
            <person name="Bidwell S."/>
            <person name="Bisseling T."/>
            <person name="Choisne N."/>
            <person name="Couloux A."/>
            <person name="Denny R."/>
            <person name="Deshpande S."/>
            <person name="Dai X."/>
            <person name="Doyle J.J."/>
            <person name="Dudez A.M."/>
            <person name="Farmer A.D."/>
            <person name="Fouteau S."/>
            <person name="Franken C."/>
            <person name="Gibelin C."/>
            <person name="Gish J."/>
            <person name="Goldstein S."/>
            <person name="Gonzalez A.J."/>
            <person name="Green P.J."/>
            <person name="Hallab A."/>
            <person name="Hartog M."/>
            <person name="Hua A."/>
            <person name="Humphray S.J."/>
            <person name="Jeong D.H."/>
            <person name="Jing Y."/>
            <person name="Jocker A."/>
            <person name="Kenton S.M."/>
            <person name="Kim D.J."/>
            <person name="Klee K."/>
            <person name="Lai H."/>
            <person name="Lang C."/>
            <person name="Lin S."/>
            <person name="Macmil S.L."/>
            <person name="Magdelenat G."/>
            <person name="Matthews L."/>
            <person name="McCorrison J."/>
            <person name="Monaghan E.L."/>
            <person name="Mun J.H."/>
            <person name="Najar F.Z."/>
            <person name="Nicholson C."/>
            <person name="Noirot C."/>
            <person name="O'Bleness M."/>
            <person name="Paule C.R."/>
            <person name="Poulain J."/>
            <person name="Prion F."/>
            <person name="Qin B."/>
            <person name="Qu C."/>
            <person name="Retzel E.F."/>
            <person name="Riddle C."/>
            <person name="Sallet E."/>
            <person name="Samain S."/>
            <person name="Samson N."/>
            <person name="Sanders I."/>
            <person name="Saurat O."/>
            <person name="Scarpelli C."/>
            <person name="Schiex T."/>
            <person name="Segurens B."/>
            <person name="Severin A.J."/>
            <person name="Sherrier D.J."/>
            <person name="Shi R."/>
            <person name="Sims S."/>
            <person name="Singer S.R."/>
            <person name="Sinharoy S."/>
            <person name="Sterck L."/>
            <person name="Viollet A."/>
            <person name="Wang B.B."/>
            <person name="Wang K."/>
            <person name="Wang M."/>
            <person name="Wang X."/>
            <person name="Warfsmann J."/>
            <person name="Weissenbach J."/>
            <person name="White D.D."/>
            <person name="White J.D."/>
            <person name="Wiley G.B."/>
            <person name="Wincker P."/>
            <person name="Xing Y."/>
            <person name="Yang L."/>
            <person name="Yao Z."/>
            <person name="Ying F."/>
            <person name="Zhai J."/>
            <person name="Zhou L."/>
            <person name="Zuber A."/>
            <person name="Denarie J."/>
            <person name="Dixon R.A."/>
            <person name="May G.D."/>
            <person name="Schwartz D.C."/>
            <person name="Rogers J."/>
            <person name="Quetier F."/>
            <person name="Town C.D."/>
            <person name="Roe B.A."/>
        </authorList>
    </citation>
    <scope>NUCLEOTIDE SEQUENCE [LARGE SCALE GENOMIC DNA]</scope>
    <source>
        <strain evidence="8">A17</strain>
        <strain evidence="10 11">cv. Jemalong A17</strain>
    </source>
</reference>
<feature type="transmembrane region" description="Helical" evidence="6">
    <location>
        <begin position="137"/>
        <end position="157"/>
    </location>
</feature>
<evidence type="ECO:0000256" key="2">
    <source>
        <dbReference type="ARBA" id="ARBA00007635"/>
    </source>
</evidence>
<dbReference type="KEGG" id="mtr:25495212"/>
<dbReference type="Proteomes" id="UP000265566">
    <property type="component" value="Chromosome 6"/>
</dbReference>
<proteinExistence type="inferred from homology"/>
<evidence type="ECO:0000256" key="6">
    <source>
        <dbReference type="RuleBase" id="RU363077"/>
    </source>
</evidence>
<evidence type="ECO:0000313" key="11">
    <source>
        <dbReference type="Proteomes" id="UP000002051"/>
    </source>
</evidence>
<dbReference type="ExpressionAtlas" id="A0A072U715">
    <property type="expression patterns" value="differential"/>
</dbReference>
<feature type="transmembrane region" description="Helical" evidence="6">
    <location>
        <begin position="276"/>
        <end position="299"/>
    </location>
</feature>
<dbReference type="InterPro" id="IPR000620">
    <property type="entry name" value="EamA_dom"/>
</dbReference>
<feature type="transmembrane region" description="Helical" evidence="6">
    <location>
        <begin position="43"/>
        <end position="63"/>
    </location>
</feature>
<dbReference type="AlphaFoldDB" id="A0A072U715"/>
<dbReference type="EMBL" id="CM001222">
    <property type="protein sequence ID" value="KEH24888.1"/>
    <property type="molecule type" value="Genomic_DNA"/>
</dbReference>
<reference evidence="8 11" key="2">
    <citation type="journal article" date="2014" name="BMC Genomics">
        <title>An improved genome release (version Mt4.0) for the model legume Medicago truncatula.</title>
        <authorList>
            <person name="Tang H."/>
            <person name="Krishnakumar V."/>
            <person name="Bidwell S."/>
            <person name="Rosen B."/>
            <person name="Chan A."/>
            <person name="Zhou S."/>
            <person name="Gentzbittel L."/>
            <person name="Childs K.L."/>
            <person name="Yandell M."/>
            <person name="Gundlach H."/>
            <person name="Mayer K.F."/>
            <person name="Schwartz D.C."/>
            <person name="Town C.D."/>
        </authorList>
    </citation>
    <scope>GENOME REANNOTATION</scope>
    <source>
        <strain evidence="8">A17</strain>
        <strain evidence="10 11">cv. Jemalong A17</strain>
    </source>
</reference>
<comment type="subcellular location">
    <subcellularLocation>
        <location evidence="1 6">Membrane</location>
        <topology evidence="1 6">Multi-pass membrane protein</topology>
    </subcellularLocation>
</comment>
<accession>A0A072U715</accession>
<dbReference type="Pfam" id="PF00892">
    <property type="entry name" value="EamA"/>
    <property type="match status" value="1"/>
</dbReference>
<dbReference type="OrthoDB" id="1728340at2759"/>
<name>A0A072U715_MEDTR</name>
<dbReference type="EnsemblPlants" id="KEH24888">
    <property type="protein sequence ID" value="KEH24888"/>
    <property type="gene ID" value="MTR_6g007757"/>
</dbReference>
<feature type="transmembrane region" description="Helical" evidence="6">
    <location>
        <begin position="12"/>
        <end position="31"/>
    </location>
</feature>
<keyword evidence="5 6" id="KW-0472">Membrane</keyword>
<evidence type="ECO:0000313" key="10">
    <source>
        <dbReference type="EnsemblPlants" id="KEH24888"/>
    </source>
</evidence>
<dbReference type="GO" id="GO:0022857">
    <property type="term" value="F:transmembrane transporter activity"/>
    <property type="evidence" value="ECO:0007669"/>
    <property type="project" value="InterPro"/>
</dbReference>
<reference evidence="10" key="3">
    <citation type="submission" date="2015-04" db="UniProtKB">
        <authorList>
            <consortium name="EnsemblPlants"/>
        </authorList>
    </citation>
    <scope>IDENTIFICATION</scope>
    <source>
        <strain evidence="10">cv. Jemalong A17</strain>
    </source>
</reference>
<dbReference type="EMBL" id="PSQE01000006">
    <property type="protein sequence ID" value="RHN49871.1"/>
    <property type="molecule type" value="Genomic_DNA"/>
</dbReference>
<sequence>MTRRWSLYMDVLPPAVIICYECIDMALLTLFKAATLQGMNNHVFIAYAYAVGTSVLLPVTLFTRRSRAVPPPISFSIICKSVLLGAIGCSSQILGYISINSSSPTLASAIANLVPAFTFMLAVTFRMEKLAAKSRSSNAKVIGSIISIAGAFVLTFYKGQSIMNSSSLHQPIDFLKSVDSSWAIAGILLTIDYFLVSLWYILQVHILKEFPDELTLVLIYSITATIISTVVALLSVPNSSAWIIGLNLSLISIVSSGIFGKLIGNIVSAWAIHLKGAVYVTSFKPLQIVISVWLGVIFLGDTLHLGSIIGAIIISIGLYAVLWGKATEEIEEDVGGSLQSPSTENAPLLQSNRAETFEKKIDGNV</sequence>
<feature type="transmembrane region" description="Helical" evidence="6">
    <location>
        <begin position="75"/>
        <end position="99"/>
    </location>
</feature>
<evidence type="ECO:0000256" key="5">
    <source>
        <dbReference type="ARBA" id="ARBA00023136"/>
    </source>
</evidence>
<dbReference type="InterPro" id="IPR030184">
    <property type="entry name" value="WAT1-related"/>
</dbReference>
<dbReference type="GO" id="GO:0005886">
    <property type="term" value="C:plasma membrane"/>
    <property type="evidence" value="ECO:0000318"/>
    <property type="project" value="GO_Central"/>
</dbReference>
<feature type="transmembrane region" description="Helical" evidence="6">
    <location>
        <begin position="105"/>
        <end position="125"/>
    </location>
</feature>
<evidence type="ECO:0000256" key="1">
    <source>
        <dbReference type="ARBA" id="ARBA00004141"/>
    </source>
</evidence>
<evidence type="ECO:0000259" key="7">
    <source>
        <dbReference type="Pfam" id="PF00892"/>
    </source>
</evidence>
<keyword evidence="4 6" id="KW-1133">Transmembrane helix</keyword>
<dbReference type="Gramene" id="rna34096">
    <property type="protein sequence ID" value="RHN49871.1"/>
    <property type="gene ID" value="gene34096"/>
</dbReference>
<organism evidence="8 11">
    <name type="scientific">Medicago truncatula</name>
    <name type="common">Barrel medic</name>
    <name type="synonym">Medicago tribuloides</name>
    <dbReference type="NCBI Taxonomy" id="3880"/>
    <lineage>
        <taxon>Eukaryota</taxon>
        <taxon>Viridiplantae</taxon>
        <taxon>Streptophyta</taxon>
        <taxon>Embryophyta</taxon>
        <taxon>Tracheophyta</taxon>
        <taxon>Spermatophyta</taxon>
        <taxon>Magnoliopsida</taxon>
        <taxon>eudicotyledons</taxon>
        <taxon>Gunneridae</taxon>
        <taxon>Pentapetalae</taxon>
        <taxon>rosids</taxon>
        <taxon>fabids</taxon>
        <taxon>Fabales</taxon>
        <taxon>Fabaceae</taxon>
        <taxon>Papilionoideae</taxon>
        <taxon>50 kb inversion clade</taxon>
        <taxon>NPAAA clade</taxon>
        <taxon>Hologalegina</taxon>
        <taxon>IRL clade</taxon>
        <taxon>Trifolieae</taxon>
        <taxon>Medicago</taxon>
    </lineage>
</organism>
<dbReference type="PANTHER" id="PTHR31218">
    <property type="entry name" value="WAT1-RELATED PROTEIN"/>
    <property type="match status" value="1"/>
</dbReference>
<feature type="transmembrane region" description="Helical" evidence="6">
    <location>
        <begin position="182"/>
        <end position="202"/>
    </location>
</feature>
<feature type="domain" description="EamA" evidence="7">
    <location>
        <begin position="25"/>
        <end position="155"/>
    </location>
</feature>
<dbReference type="InterPro" id="IPR037185">
    <property type="entry name" value="EmrE-like"/>
</dbReference>
<evidence type="ECO:0000313" key="9">
    <source>
        <dbReference type="EMBL" id="RHN49871.1"/>
    </source>
</evidence>
<dbReference type="HOGENOM" id="CLU_025359_0_1_1"/>
<reference evidence="9" key="4">
    <citation type="journal article" date="2018" name="Nat. Plants">
        <title>Whole-genome landscape of Medicago truncatula symbiotic genes.</title>
        <authorList>
            <person name="Pecrix Y."/>
            <person name="Gamas P."/>
            <person name="Carrere S."/>
        </authorList>
    </citation>
    <scope>NUCLEOTIDE SEQUENCE</scope>
    <source>
        <tissue evidence="9">Leaves</tissue>
    </source>
</reference>
<dbReference type="STRING" id="3880.A0A072U715"/>